<evidence type="ECO:0000313" key="2">
    <source>
        <dbReference type="EMBL" id="APU17197.1"/>
    </source>
</evidence>
<protein>
    <submittedName>
        <fullName evidence="2">Uncharacterized protein</fullName>
    </submittedName>
</protein>
<accession>A0AAC9PUK2</accession>
<keyword evidence="3" id="KW-1185">Reference proteome</keyword>
<organism evidence="2 3">
    <name type="scientific">Actinoalloteichus fjordicus</name>
    <dbReference type="NCBI Taxonomy" id="1612552"/>
    <lineage>
        <taxon>Bacteria</taxon>
        <taxon>Bacillati</taxon>
        <taxon>Actinomycetota</taxon>
        <taxon>Actinomycetes</taxon>
        <taxon>Pseudonocardiales</taxon>
        <taxon>Pseudonocardiaceae</taxon>
        <taxon>Actinoalloteichus</taxon>
    </lineage>
</organism>
<name>A0AAC9PUK2_9PSEU</name>
<evidence type="ECO:0000256" key="1">
    <source>
        <dbReference type="SAM" id="MobiDB-lite"/>
    </source>
</evidence>
<gene>
    <name evidence="2" type="ORF">UA74_25960</name>
</gene>
<dbReference type="AlphaFoldDB" id="A0AAC9PUK2"/>
<dbReference type="EMBL" id="CP016076">
    <property type="protein sequence ID" value="APU17197.1"/>
    <property type="molecule type" value="Genomic_DNA"/>
</dbReference>
<feature type="region of interest" description="Disordered" evidence="1">
    <location>
        <begin position="1"/>
        <end position="26"/>
    </location>
</feature>
<dbReference type="KEGG" id="acad:UA74_25960"/>
<dbReference type="Proteomes" id="UP000185511">
    <property type="component" value="Chromosome"/>
</dbReference>
<proteinExistence type="predicted"/>
<reference evidence="3" key="1">
    <citation type="submission" date="2016-06" db="EMBL/GenBank/DDBJ databases">
        <title>Complete genome sequence of Actinoalloteichus fjordicus DSM 46855 (=ADI127-17), type strain of the new species Actinoalloteichus fjordicus.</title>
        <authorList>
            <person name="Ruckert C."/>
            <person name="Nouioui I."/>
            <person name="Willmese J."/>
            <person name="van Wezel G."/>
            <person name="Klenk H.-P."/>
            <person name="Kalinowski J."/>
            <person name="Zotchev S.B."/>
        </authorList>
    </citation>
    <scope>NUCLEOTIDE SEQUENCE [LARGE SCALE GENOMIC DNA]</scope>
    <source>
        <strain evidence="3">ADI127-7</strain>
    </source>
</reference>
<dbReference type="RefSeq" id="WP_157434457.1">
    <property type="nucleotide sequence ID" value="NZ_CP016076.1"/>
</dbReference>
<evidence type="ECO:0000313" key="3">
    <source>
        <dbReference type="Proteomes" id="UP000185511"/>
    </source>
</evidence>
<sequence>MTPDDDMAIPAAAEEHRPSPSRARHSGHLAEEVITRVNEPRRFALRELRDDIDGPVVFAWGLSMGRRSVLCHPDGTLFATSGRAEDSVGLGTGAGRRVELVWLE</sequence>